<accession>A0AAD6YXJ6</accession>
<feature type="transmembrane region" description="Helical" evidence="1">
    <location>
        <begin position="12"/>
        <end position="32"/>
    </location>
</feature>
<sequence length="115" mass="12841">MLGFPSCPTWSWVPTYTDFLRIVAGGLLLAMLSRLQNLRAIDFFCCVDLIHHLTNVFCLCASWPPRRFWDSGGLRCLYYLFSLVSSDLGFGVGLWAPSRFAVSVTLGITAALVIF</sequence>
<evidence type="ECO:0000313" key="3">
    <source>
        <dbReference type="Proteomes" id="UP001218218"/>
    </source>
</evidence>
<comment type="caution">
    <text evidence="2">The sequence shown here is derived from an EMBL/GenBank/DDBJ whole genome shotgun (WGS) entry which is preliminary data.</text>
</comment>
<evidence type="ECO:0000256" key="1">
    <source>
        <dbReference type="SAM" id="Phobius"/>
    </source>
</evidence>
<keyword evidence="3" id="KW-1185">Reference proteome</keyword>
<keyword evidence="1" id="KW-0472">Membrane</keyword>
<proteinExistence type="predicted"/>
<feature type="transmembrane region" description="Helical" evidence="1">
    <location>
        <begin position="76"/>
        <end position="96"/>
    </location>
</feature>
<evidence type="ECO:0000313" key="2">
    <source>
        <dbReference type="EMBL" id="KAJ7301269.1"/>
    </source>
</evidence>
<name>A0AAD6YXJ6_9AGAR</name>
<organism evidence="2 3">
    <name type="scientific">Mycena albidolilacea</name>
    <dbReference type="NCBI Taxonomy" id="1033008"/>
    <lineage>
        <taxon>Eukaryota</taxon>
        <taxon>Fungi</taxon>
        <taxon>Dikarya</taxon>
        <taxon>Basidiomycota</taxon>
        <taxon>Agaricomycotina</taxon>
        <taxon>Agaricomycetes</taxon>
        <taxon>Agaricomycetidae</taxon>
        <taxon>Agaricales</taxon>
        <taxon>Marasmiineae</taxon>
        <taxon>Mycenaceae</taxon>
        <taxon>Mycena</taxon>
    </lineage>
</organism>
<keyword evidence="1" id="KW-1133">Transmembrane helix</keyword>
<dbReference type="AlphaFoldDB" id="A0AAD6YXJ6"/>
<keyword evidence="1" id="KW-0812">Transmembrane</keyword>
<gene>
    <name evidence="2" type="ORF">DFH08DRAFT_907090</name>
</gene>
<dbReference type="Proteomes" id="UP001218218">
    <property type="component" value="Unassembled WGS sequence"/>
</dbReference>
<protein>
    <submittedName>
        <fullName evidence="2">Uncharacterized protein</fullName>
    </submittedName>
</protein>
<dbReference type="EMBL" id="JARIHO010000139">
    <property type="protein sequence ID" value="KAJ7301269.1"/>
    <property type="molecule type" value="Genomic_DNA"/>
</dbReference>
<reference evidence="2" key="1">
    <citation type="submission" date="2023-03" db="EMBL/GenBank/DDBJ databases">
        <title>Massive genome expansion in bonnet fungi (Mycena s.s.) driven by repeated elements and novel gene families across ecological guilds.</title>
        <authorList>
            <consortium name="Lawrence Berkeley National Laboratory"/>
            <person name="Harder C.B."/>
            <person name="Miyauchi S."/>
            <person name="Viragh M."/>
            <person name="Kuo A."/>
            <person name="Thoen E."/>
            <person name="Andreopoulos B."/>
            <person name="Lu D."/>
            <person name="Skrede I."/>
            <person name="Drula E."/>
            <person name="Henrissat B."/>
            <person name="Morin E."/>
            <person name="Kohler A."/>
            <person name="Barry K."/>
            <person name="LaButti K."/>
            <person name="Morin E."/>
            <person name="Salamov A."/>
            <person name="Lipzen A."/>
            <person name="Mereny Z."/>
            <person name="Hegedus B."/>
            <person name="Baldrian P."/>
            <person name="Stursova M."/>
            <person name="Weitz H."/>
            <person name="Taylor A."/>
            <person name="Grigoriev I.V."/>
            <person name="Nagy L.G."/>
            <person name="Martin F."/>
            <person name="Kauserud H."/>
        </authorList>
    </citation>
    <scope>NUCLEOTIDE SEQUENCE</scope>
    <source>
        <strain evidence="2">CBHHK002</strain>
    </source>
</reference>